<dbReference type="Pfam" id="PF18922">
    <property type="entry name" value="DUF5672"/>
    <property type="match status" value="1"/>
</dbReference>
<keyword evidence="2" id="KW-0808">Transferase</keyword>
<gene>
    <name evidence="2" type="ORF">DI563_20470</name>
</gene>
<organism evidence="2 3">
    <name type="scientific">Variovorax paradoxus</name>
    <dbReference type="NCBI Taxonomy" id="34073"/>
    <lineage>
        <taxon>Bacteria</taxon>
        <taxon>Pseudomonadati</taxon>
        <taxon>Pseudomonadota</taxon>
        <taxon>Betaproteobacteria</taxon>
        <taxon>Burkholderiales</taxon>
        <taxon>Comamonadaceae</taxon>
        <taxon>Variovorax</taxon>
    </lineage>
</organism>
<dbReference type="GO" id="GO:0016740">
    <property type="term" value="F:transferase activity"/>
    <property type="evidence" value="ECO:0007669"/>
    <property type="project" value="UniProtKB-KW"/>
</dbReference>
<dbReference type="AlphaFoldDB" id="A0A2W5PS77"/>
<accession>A0A2W5PS77</accession>
<dbReference type="Proteomes" id="UP000249135">
    <property type="component" value="Unassembled WGS sequence"/>
</dbReference>
<evidence type="ECO:0000259" key="1">
    <source>
        <dbReference type="Pfam" id="PF18922"/>
    </source>
</evidence>
<dbReference type="InterPro" id="IPR043729">
    <property type="entry name" value="DUF5672"/>
</dbReference>
<protein>
    <submittedName>
        <fullName evidence="2">Glycosyl transferase family 17</fullName>
    </submittedName>
</protein>
<name>A0A2W5PS77_VARPD</name>
<dbReference type="EMBL" id="QFPP01000322">
    <property type="protein sequence ID" value="PZQ68432.1"/>
    <property type="molecule type" value="Genomic_DNA"/>
</dbReference>
<feature type="domain" description="DUF5672" evidence="1">
    <location>
        <begin position="51"/>
        <end position="211"/>
    </location>
</feature>
<evidence type="ECO:0000313" key="2">
    <source>
        <dbReference type="EMBL" id="PZQ68432.1"/>
    </source>
</evidence>
<comment type="caution">
    <text evidence="2">The sequence shown here is derived from an EMBL/GenBank/DDBJ whole genome shotgun (WGS) entry which is preliminary data.</text>
</comment>
<evidence type="ECO:0000313" key="3">
    <source>
        <dbReference type="Proteomes" id="UP000249135"/>
    </source>
</evidence>
<sequence length="292" mass="32777">MADAQGAARALAFSKRQLPDCRALLCSPVRPPDLAPGIEHLPIAPLNYHEYSWFMLFALWRVVPTEFALVVQEDGWVLDGANWRDDYLAYDYVGAPIHLARIETPEGTRWSRQFTWSTAEHPFGRGAMPVQNGGFSLRSQRLMRALVDHPHIRVEVPPPDAVGGEPLRMQWPHDVLLEDVQLSGVLRPALEAAGIRFAPVELARSFAIEHAGLLHHGYDALQLFGHHSRLRHLAAIDPPTLRHTLPWSQIGQIYGEPELLQLFERRGYRVEFAPEPVAPAAQAPRGVFDAFP</sequence>
<reference evidence="2 3" key="1">
    <citation type="submission" date="2017-08" db="EMBL/GenBank/DDBJ databases">
        <title>Infants hospitalized years apart are colonized by the same room-sourced microbial strains.</title>
        <authorList>
            <person name="Brooks B."/>
            <person name="Olm M.R."/>
            <person name="Firek B.A."/>
            <person name="Baker R."/>
            <person name="Thomas B.C."/>
            <person name="Morowitz M.J."/>
            <person name="Banfield J.F."/>
        </authorList>
    </citation>
    <scope>NUCLEOTIDE SEQUENCE [LARGE SCALE GENOMIC DNA]</scope>
    <source>
        <strain evidence="2">S2_005_003_R2_41</strain>
    </source>
</reference>
<proteinExistence type="predicted"/>